<protein>
    <submittedName>
        <fullName evidence="2">Uncharacterized protein</fullName>
    </submittedName>
</protein>
<feature type="non-terminal residue" evidence="2">
    <location>
        <position position="251"/>
    </location>
</feature>
<feature type="signal peptide" evidence="1">
    <location>
        <begin position="1"/>
        <end position="23"/>
    </location>
</feature>
<dbReference type="EMBL" id="GBHO01040647">
    <property type="protein sequence ID" value="JAG02957.1"/>
    <property type="molecule type" value="Transcribed_RNA"/>
</dbReference>
<gene>
    <name evidence="2" type="ORF">CM83_99401</name>
</gene>
<feature type="chain" id="PRO_5002051891" evidence="1">
    <location>
        <begin position="24"/>
        <end position="251"/>
    </location>
</feature>
<evidence type="ECO:0000313" key="2">
    <source>
        <dbReference type="EMBL" id="JAG02957.1"/>
    </source>
</evidence>
<organism evidence="2">
    <name type="scientific">Lygus hesperus</name>
    <name type="common">Western plant bug</name>
    <dbReference type="NCBI Taxonomy" id="30085"/>
    <lineage>
        <taxon>Eukaryota</taxon>
        <taxon>Metazoa</taxon>
        <taxon>Ecdysozoa</taxon>
        <taxon>Arthropoda</taxon>
        <taxon>Hexapoda</taxon>
        <taxon>Insecta</taxon>
        <taxon>Pterygota</taxon>
        <taxon>Neoptera</taxon>
        <taxon>Paraneoptera</taxon>
        <taxon>Hemiptera</taxon>
        <taxon>Heteroptera</taxon>
        <taxon>Panheteroptera</taxon>
        <taxon>Cimicomorpha</taxon>
        <taxon>Miridae</taxon>
        <taxon>Mirini</taxon>
        <taxon>Lygus</taxon>
    </lineage>
</organism>
<sequence length="251" mass="28608">MESYAISLILSKILFVTVLVCQAAKHPWEPESRDKLPVTPDPSSHLWRTMNEKANWTGLIHAPRSAFNWIVYVQVEESSGLNGAIGNLISEKAVFTNCRVGLFVQKGHTSYIIHATQHLYEMHMIEKKFVNYDVEGVQGKQQVIRVTLDPHCAPKFIAWDVSIFEVNWPIIPLVPLVGFMPIAVDYELGKIRSSEFPDQSVPKFERTTCWVGTFGRQSYNNPEPLATDDLKVRYRIYPLPLTSCSQNVKFL</sequence>
<name>A0A0A9W3E1_LYGHE</name>
<reference evidence="2" key="1">
    <citation type="journal article" date="2014" name="PLoS ONE">
        <title>Transcriptome-Based Identification of ABC Transporters in the Western Tarnished Plant Bug Lygus hesperus.</title>
        <authorList>
            <person name="Hull J.J."/>
            <person name="Chaney K."/>
            <person name="Geib S.M."/>
            <person name="Fabrick J.A."/>
            <person name="Brent C.S."/>
            <person name="Walsh D."/>
            <person name="Lavine L.C."/>
        </authorList>
    </citation>
    <scope>NUCLEOTIDE SEQUENCE</scope>
</reference>
<accession>A0A0A9W3E1</accession>
<evidence type="ECO:0000256" key="1">
    <source>
        <dbReference type="SAM" id="SignalP"/>
    </source>
</evidence>
<dbReference type="AlphaFoldDB" id="A0A0A9W3E1"/>
<proteinExistence type="predicted"/>
<reference evidence="2" key="2">
    <citation type="submission" date="2014-07" db="EMBL/GenBank/DDBJ databases">
        <authorList>
            <person name="Hull J."/>
        </authorList>
    </citation>
    <scope>NUCLEOTIDE SEQUENCE</scope>
</reference>
<keyword evidence="1" id="KW-0732">Signal</keyword>